<evidence type="ECO:0000256" key="11">
    <source>
        <dbReference type="SAM" id="MobiDB-lite"/>
    </source>
</evidence>
<accession>A0A8J7P0K9</accession>
<dbReference type="PANTHER" id="PTHR23334">
    <property type="entry name" value="CCAAT/ENHANCER BINDING PROTEIN"/>
    <property type="match status" value="1"/>
</dbReference>
<evidence type="ECO:0000256" key="1">
    <source>
        <dbReference type="ARBA" id="ARBA00004123"/>
    </source>
</evidence>
<feature type="non-terminal residue" evidence="13">
    <location>
        <position position="298"/>
    </location>
</feature>
<keyword evidence="7" id="KW-0010">Activator</keyword>
<dbReference type="Pfam" id="PF07716">
    <property type="entry name" value="bZIP_2"/>
    <property type="match status" value="1"/>
</dbReference>
<evidence type="ECO:0000256" key="4">
    <source>
        <dbReference type="ARBA" id="ARBA00022553"/>
    </source>
</evidence>
<proteinExistence type="inferred from homology"/>
<comment type="similarity">
    <text evidence="2">Belongs to the bZIP family. C/EBP subfamily.</text>
</comment>
<feature type="domain" description="BZIP" evidence="12">
    <location>
        <begin position="232"/>
        <end position="295"/>
    </location>
</feature>
<keyword evidence="5" id="KW-0805">Transcription regulation</keyword>
<dbReference type="InterPro" id="IPR016468">
    <property type="entry name" value="C/EBP_chordates"/>
</dbReference>
<keyword evidence="9" id="KW-0539">Nucleus</keyword>
<dbReference type="PANTHER" id="PTHR23334:SF21">
    <property type="entry name" value="CCAAT_ENHANCER-BINDING PROTEIN BETA"/>
    <property type="match status" value="1"/>
</dbReference>
<dbReference type="Proteomes" id="UP000736164">
    <property type="component" value="Unassembled WGS sequence"/>
</dbReference>
<dbReference type="FunFam" id="1.20.5.170:FF:000028">
    <property type="entry name" value="CCAAT/enhancer-binding protein beta"/>
    <property type="match status" value="1"/>
</dbReference>
<comment type="subcellular location">
    <subcellularLocation>
        <location evidence="1">Nucleus</location>
    </subcellularLocation>
</comment>
<dbReference type="PROSITE" id="PS50217">
    <property type="entry name" value="BZIP"/>
    <property type="match status" value="1"/>
</dbReference>
<keyword evidence="4" id="KW-0597">Phosphoprotein</keyword>
<feature type="compositionally biased region" description="Basic and acidic residues" evidence="11">
    <location>
        <begin position="228"/>
        <end position="242"/>
    </location>
</feature>
<gene>
    <name evidence="13" type="primary">Cebpb</name>
    <name evidence="13" type="ORF">GTO95_0006135</name>
</gene>
<evidence type="ECO:0000259" key="12">
    <source>
        <dbReference type="PROSITE" id="PS50217"/>
    </source>
</evidence>
<reference evidence="13" key="1">
    <citation type="journal article" date="2021" name="Cell">
        <title>Tracing the genetic footprints of vertebrate landing in non-teleost ray-finned fishes.</title>
        <authorList>
            <person name="Bi X."/>
            <person name="Wang K."/>
            <person name="Yang L."/>
            <person name="Pan H."/>
            <person name="Jiang H."/>
            <person name="Wei Q."/>
            <person name="Fang M."/>
            <person name="Yu H."/>
            <person name="Zhu C."/>
            <person name="Cai Y."/>
            <person name="He Y."/>
            <person name="Gan X."/>
            <person name="Zeng H."/>
            <person name="Yu D."/>
            <person name="Zhu Y."/>
            <person name="Jiang H."/>
            <person name="Qiu Q."/>
            <person name="Yang H."/>
            <person name="Zhang Y.E."/>
            <person name="Wang W."/>
            <person name="Zhu M."/>
            <person name="He S."/>
            <person name="Zhang G."/>
        </authorList>
    </citation>
    <scope>NUCLEOTIDE SEQUENCE</scope>
    <source>
        <strain evidence="13">Allg_001</strain>
    </source>
</reference>
<evidence type="ECO:0000256" key="10">
    <source>
        <dbReference type="ARBA" id="ARBA00039591"/>
    </source>
</evidence>
<dbReference type="SUPFAM" id="SSF57959">
    <property type="entry name" value="Leucine zipper domain"/>
    <property type="match status" value="1"/>
</dbReference>
<dbReference type="InterPro" id="IPR004827">
    <property type="entry name" value="bZIP"/>
</dbReference>
<name>A0A8J7P0K9_ATRSP</name>
<evidence type="ECO:0000256" key="7">
    <source>
        <dbReference type="ARBA" id="ARBA00023159"/>
    </source>
</evidence>
<comment type="caution">
    <text evidence="13">The sequence shown here is derived from an EMBL/GenBank/DDBJ whole genome shotgun (WGS) entry which is preliminary data.</text>
</comment>
<dbReference type="EMBL" id="JAAWVO010056285">
    <property type="protein sequence ID" value="MBN3321624.1"/>
    <property type="molecule type" value="Genomic_DNA"/>
</dbReference>
<dbReference type="AlphaFoldDB" id="A0A8J7P0K9"/>
<keyword evidence="6" id="KW-0238">DNA-binding</keyword>
<dbReference type="GO" id="GO:0000981">
    <property type="term" value="F:DNA-binding transcription factor activity, RNA polymerase II-specific"/>
    <property type="evidence" value="ECO:0007669"/>
    <property type="project" value="TreeGrafter"/>
</dbReference>
<feature type="compositionally biased region" description="Low complexity" evidence="11">
    <location>
        <begin position="191"/>
        <end position="200"/>
    </location>
</feature>
<dbReference type="SMART" id="SM00338">
    <property type="entry name" value="BRLZ"/>
    <property type="match status" value="1"/>
</dbReference>
<evidence type="ECO:0000256" key="8">
    <source>
        <dbReference type="ARBA" id="ARBA00023163"/>
    </source>
</evidence>
<dbReference type="Gene3D" id="1.20.5.170">
    <property type="match status" value="1"/>
</dbReference>
<evidence type="ECO:0000313" key="14">
    <source>
        <dbReference type="Proteomes" id="UP000736164"/>
    </source>
</evidence>
<organism evidence="13 14">
    <name type="scientific">Atractosteus spatula</name>
    <name type="common">Alligator gar</name>
    <name type="synonym">Lepisosteus spatula</name>
    <dbReference type="NCBI Taxonomy" id="7917"/>
    <lineage>
        <taxon>Eukaryota</taxon>
        <taxon>Metazoa</taxon>
        <taxon>Chordata</taxon>
        <taxon>Craniata</taxon>
        <taxon>Vertebrata</taxon>
        <taxon>Euteleostomi</taxon>
        <taxon>Actinopterygii</taxon>
        <taxon>Neopterygii</taxon>
        <taxon>Holostei</taxon>
        <taxon>Semionotiformes</taxon>
        <taxon>Lepisosteidae</taxon>
        <taxon>Atractosteus</taxon>
    </lineage>
</organism>
<sequence length="298" mass="32862">MAVAGFYDGDCLAFRGVDSSNSNNNHNHSSSTGCKQSIGGSMTELGIAEHEKAIDFSIYLDPALHFQQQQQQQQIPVETLDQHHGGDIFSTFLAEDSKNKRAATLQNYRNYLSLSARGANQSDSPRPSNLLGFPELLETRVDTVFSPQLLGGYIKQELKEDLRMDRGSPSYEMRSYLQYQSAPSGSIGNLSTASSSCSSPPGTPAPPGAGGSPSHGKMSSGSKGKKRLEKDSEEYRQRRERNNIAVRKSRDKAKQRNMETQHKVLELAAENERLQKRVEHLSRELATLRNLLSATGQC</sequence>
<evidence type="ECO:0000313" key="13">
    <source>
        <dbReference type="EMBL" id="MBN3321624.1"/>
    </source>
</evidence>
<dbReference type="InterPro" id="IPR031106">
    <property type="entry name" value="C/EBP"/>
</dbReference>
<dbReference type="GO" id="GO:0006351">
    <property type="term" value="P:DNA-templated transcription"/>
    <property type="evidence" value="ECO:0007669"/>
    <property type="project" value="InterPro"/>
</dbReference>
<evidence type="ECO:0000256" key="6">
    <source>
        <dbReference type="ARBA" id="ARBA00023125"/>
    </source>
</evidence>
<evidence type="ECO:0000256" key="3">
    <source>
        <dbReference type="ARBA" id="ARBA00022481"/>
    </source>
</evidence>
<dbReference type="PIRSF" id="PIRSF005879">
    <property type="entry name" value="CCAAT/enhancer-binding"/>
    <property type="match status" value="1"/>
</dbReference>
<feature type="region of interest" description="Disordered" evidence="11">
    <location>
        <begin position="183"/>
        <end position="259"/>
    </location>
</feature>
<feature type="non-terminal residue" evidence="13">
    <location>
        <position position="1"/>
    </location>
</feature>
<keyword evidence="14" id="KW-1185">Reference proteome</keyword>
<dbReference type="InterPro" id="IPR046347">
    <property type="entry name" value="bZIP_sf"/>
</dbReference>
<dbReference type="CDD" id="cd14712">
    <property type="entry name" value="bZIP_CEBPB"/>
    <property type="match status" value="1"/>
</dbReference>
<evidence type="ECO:0000256" key="9">
    <source>
        <dbReference type="ARBA" id="ARBA00023242"/>
    </source>
</evidence>
<dbReference type="GO" id="GO:0005634">
    <property type="term" value="C:nucleus"/>
    <property type="evidence" value="ECO:0007669"/>
    <property type="project" value="UniProtKB-SubCell"/>
</dbReference>
<dbReference type="GO" id="GO:0000978">
    <property type="term" value="F:RNA polymerase II cis-regulatory region sequence-specific DNA binding"/>
    <property type="evidence" value="ECO:0007669"/>
    <property type="project" value="TreeGrafter"/>
</dbReference>
<keyword evidence="3" id="KW-0488">Methylation</keyword>
<evidence type="ECO:0000256" key="2">
    <source>
        <dbReference type="ARBA" id="ARBA00006951"/>
    </source>
</evidence>
<evidence type="ECO:0000256" key="5">
    <source>
        <dbReference type="ARBA" id="ARBA00023015"/>
    </source>
</evidence>
<protein>
    <recommendedName>
        <fullName evidence="10">CCAAT/enhancer-binding protein beta</fullName>
    </recommendedName>
</protein>
<keyword evidence="8" id="KW-0804">Transcription</keyword>